<name>A0A8D8ZX48_9HEMI</name>
<dbReference type="AlphaFoldDB" id="A0A8D8ZX48"/>
<protein>
    <submittedName>
        <fullName evidence="1">Uncharacterized protein</fullName>
    </submittedName>
</protein>
<evidence type="ECO:0000313" key="1">
    <source>
        <dbReference type="EMBL" id="CAG6754959.1"/>
    </source>
</evidence>
<dbReference type="EMBL" id="HBUF01540728">
    <property type="protein sequence ID" value="CAG6754959.1"/>
    <property type="molecule type" value="Transcribed_RNA"/>
</dbReference>
<sequence>MSSTPAPQSVALMNGSHPPSFCSWTGVQVGSHFKSKTPPPGLSSSPISASLHSTALTRGSGFSPAAVNGLIIQLVTGSITISPASKRTRVSSPVQGTRVCIPRMRSAPI</sequence>
<accession>A0A8D8ZX48</accession>
<dbReference type="EMBL" id="HBUF01540726">
    <property type="protein sequence ID" value="CAG6754955.1"/>
    <property type="molecule type" value="Transcribed_RNA"/>
</dbReference>
<dbReference type="EMBL" id="HBUF01540729">
    <property type="protein sequence ID" value="CAG6754961.1"/>
    <property type="molecule type" value="Transcribed_RNA"/>
</dbReference>
<dbReference type="EMBL" id="HBUF01540727">
    <property type="protein sequence ID" value="CAG6754957.1"/>
    <property type="molecule type" value="Transcribed_RNA"/>
</dbReference>
<dbReference type="EMBL" id="HBUF01540725">
    <property type="protein sequence ID" value="CAG6754953.1"/>
    <property type="molecule type" value="Transcribed_RNA"/>
</dbReference>
<reference evidence="1" key="1">
    <citation type="submission" date="2021-05" db="EMBL/GenBank/DDBJ databases">
        <authorList>
            <person name="Alioto T."/>
            <person name="Alioto T."/>
            <person name="Gomez Garrido J."/>
        </authorList>
    </citation>
    <scope>NUCLEOTIDE SEQUENCE</scope>
</reference>
<proteinExistence type="predicted"/>
<organism evidence="1">
    <name type="scientific">Cacopsylla melanoneura</name>
    <dbReference type="NCBI Taxonomy" id="428564"/>
    <lineage>
        <taxon>Eukaryota</taxon>
        <taxon>Metazoa</taxon>
        <taxon>Ecdysozoa</taxon>
        <taxon>Arthropoda</taxon>
        <taxon>Hexapoda</taxon>
        <taxon>Insecta</taxon>
        <taxon>Pterygota</taxon>
        <taxon>Neoptera</taxon>
        <taxon>Paraneoptera</taxon>
        <taxon>Hemiptera</taxon>
        <taxon>Sternorrhyncha</taxon>
        <taxon>Psylloidea</taxon>
        <taxon>Psyllidae</taxon>
        <taxon>Psyllinae</taxon>
        <taxon>Cacopsylla</taxon>
    </lineage>
</organism>